<dbReference type="SUPFAM" id="SSF64182">
    <property type="entry name" value="DHH phosphoesterases"/>
    <property type="match status" value="1"/>
</dbReference>
<proteinExistence type="inferred from homology"/>
<dbReference type="Pfam" id="PF01368">
    <property type="entry name" value="DHH"/>
    <property type="match status" value="1"/>
</dbReference>
<dbReference type="RefSeq" id="WP_290282163.1">
    <property type="nucleotide sequence ID" value="NZ_JAUFQI010000001.1"/>
</dbReference>
<keyword evidence="5 9" id="KW-0269">Exonuclease</keyword>
<dbReference type="InterPro" id="IPR001667">
    <property type="entry name" value="DDH_dom"/>
</dbReference>
<dbReference type="InterPro" id="IPR051673">
    <property type="entry name" value="SSDNA_exonuclease_RecJ"/>
</dbReference>
<reference evidence="10" key="1">
    <citation type="journal article" date="2019" name="Int. J. Syst. Evol. Microbiol.">
        <title>The Global Catalogue of Microorganisms (GCM) 10K type strain sequencing project: providing services to taxonomists for standard genome sequencing and annotation.</title>
        <authorList>
            <consortium name="The Broad Institute Genomics Platform"/>
            <consortium name="The Broad Institute Genome Sequencing Center for Infectious Disease"/>
            <person name="Wu L."/>
            <person name="Ma J."/>
        </authorList>
    </citation>
    <scope>NUCLEOTIDE SEQUENCE [LARGE SCALE GENOMIC DNA]</scope>
    <source>
        <strain evidence="10">CECT 8288</strain>
    </source>
</reference>
<dbReference type="Pfam" id="PF02272">
    <property type="entry name" value="DHHA1"/>
    <property type="match status" value="1"/>
</dbReference>
<dbReference type="InterPro" id="IPR003156">
    <property type="entry name" value="DHHA1_dom"/>
</dbReference>
<evidence type="ECO:0000256" key="2">
    <source>
        <dbReference type="ARBA" id="ARBA00019841"/>
    </source>
</evidence>
<evidence type="ECO:0000259" key="6">
    <source>
        <dbReference type="Pfam" id="PF01368"/>
    </source>
</evidence>
<dbReference type="Proteomes" id="UP001595710">
    <property type="component" value="Unassembled WGS sequence"/>
</dbReference>
<comment type="caution">
    <text evidence="9">The sequence shown here is derived from an EMBL/GenBank/DDBJ whole genome shotgun (WGS) entry which is preliminary data.</text>
</comment>
<dbReference type="PANTHER" id="PTHR30255">
    <property type="entry name" value="SINGLE-STRANDED-DNA-SPECIFIC EXONUCLEASE RECJ"/>
    <property type="match status" value="1"/>
</dbReference>
<comment type="similarity">
    <text evidence="1">Belongs to the RecJ family.</text>
</comment>
<gene>
    <name evidence="9" type="primary">recJ</name>
    <name evidence="9" type="ORF">ACFOND_01980</name>
</gene>
<name>A0ABV7WNI2_9GAMM</name>
<dbReference type="Gene3D" id="3.10.310.30">
    <property type="match status" value="1"/>
</dbReference>
<protein>
    <recommendedName>
        <fullName evidence="2">Single-stranded-DNA-specific exonuclease RecJ</fullName>
    </recommendedName>
</protein>
<dbReference type="InterPro" id="IPR004610">
    <property type="entry name" value="RecJ"/>
</dbReference>
<evidence type="ECO:0000313" key="10">
    <source>
        <dbReference type="Proteomes" id="UP001595710"/>
    </source>
</evidence>
<keyword evidence="10" id="KW-1185">Reference proteome</keyword>
<dbReference type="Gene3D" id="3.90.1640.30">
    <property type="match status" value="1"/>
</dbReference>
<evidence type="ECO:0000256" key="5">
    <source>
        <dbReference type="ARBA" id="ARBA00022839"/>
    </source>
</evidence>
<feature type="domain" description="DDH" evidence="6">
    <location>
        <begin position="79"/>
        <end position="232"/>
    </location>
</feature>
<dbReference type="Pfam" id="PF17768">
    <property type="entry name" value="RecJ_OB"/>
    <property type="match status" value="1"/>
</dbReference>
<keyword evidence="4" id="KW-0378">Hydrolase</keyword>
<evidence type="ECO:0000313" key="9">
    <source>
        <dbReference type="EMBL" id="MFC3700394.1"/>
    </source>
</evidence>
<evidence type="ECO:0000259" key="8">
    <source>
        <dbReference type="Pfam" id="PF17768"/>
    </source>
</evidence>
<dbReference type="GO" id="GO:0004527">
    <property type="term" value="F:exonuclease activity"/>
    <property type="evidence" value="ECO:0007669"/>
    <property type="project" value="UniProtKB-KW"/>
</dbReference>
<feature type="domain" description="RecJ OB" evidence="8">
    <location>
        <begin position="466"/>
        <end position="566"/>
    </location>
</feature>
<dbReference type="PANTHER" id="PTHR30255:SF2">
    <property type="entry name" value="SINGLE-STRANDED-DNA-SPECIFIC EXONUCLEASE RECJ"/>
    <property type="match status" value="1"/>
</dbReference>
<keyword evidence="3" id="KW-0540">Nuclease</keyword>
<evidence type="ECO:0000256" key="1">
    <source>
        <dbReference type="ARBA" id="ARBA00005915"/>
    </source>
</evidence>
<sequence length="572" mass="63062">MSKLNNLSIGGFEIRTRHASDESHQVHQNPLLNRLYLARGVESANQLEDSLTTLLPWQSLKDIHKAADLLQQAKAEHWKVLIVGDYDTDGATSTALAMLGLTEMGLNVNYLLPNRFEYGYGLSPEIVDLALQQSPDLIVTVDNGIASLEGVAKAKAANVKVLITDHHLAAATLPNADAIVNPNQPNCNFESKAACGCTVMFYVLIALRATLRDQGVQPLPNLGKWLDLVALASVADVVPLDANNRKLVQQGIKRIRQGQCRPGIRALFDVAGKDWRQAKSLDMGFVVGPRLNAAGRLDDMTIGVQCLLTENDHEAREIAQQLQDFNVERRQIEQSMVADAQSYLDDINISAPPSGLVLCHNDWHEGVIGILASRVKEKIHRPVIAMAPADNGTLKGSARSIPGVHLRDALDWVSKKNANILIKFGGHAMAAGLTIREESLEEFRSLFEQSIHALADPEALQAHLWTDGPLQETDLNLHQALNLEQAGPWGQAFPEPQFYGEFTIVSQRIVGERHLKLVVKTGQQEIDGIAFNIDTEEWPTNAKQLIGVYQLSCNRFRGQETLQLMFSKIEAR</sequence>
<dbReference type="InterPro" id="IPR041122">
    <property type="entry name" value="RecJ_OB"/>
</dbReference>
<accession>A0ABV7WNI2</accession>
<evidence type="ECO:0000256" key="4">
    <source>
        <dbReference type="ARBA" id="ARBA00022801"/>
    </source>
</evidence>
<evidence type="ECO:0000259" key="7">
    <source>
        <dbReference type="Pfam" id="PF02272"/>
    </source>
</evidence>
<dbReference type="NCBIfam" id="TIGR00644">
    <property type="entry name" value="recJ"/>
    <property type="match status" value="1"/>
</dbReference>
<feature type="domain" description="DHHA1" evidence="7">
    <location>
        <begin position="356"/>
        <end position="452"/>
    </location>
</feature>
<organism evidence="9 10">
    <name type="scientific">Reinekea marina</name>
    <dbReference type="NCBI Taxonomy" id="1310421"/>
    <lineage>
        <taxon>Bacteria</taxon>
        <taxon>Pseudomonadati</taxon>
        <taxon>Pseudomonadota</taxon>
        <taxon>Gammaproteobacteria</taxon>
        <taxon>Oceanospirillales</taxon>
        <taxon>Saccharospirillaceae</taxon>
        <taxon>Reinekea</taxon>
    </lineage>
</organism>
<evidence type="ECO:0000256" key="3">
    <source>
        <dbReference type="ARBA" id="ARBA00022722"/>
    </source>
</evidence>
<dbReference type="InterPro" id="IPR038763">
    <property type="entry name" value="DHH_sf"/>
</dbReference>
<dbReference type="EMBL" id="JBHRYN010000004">
    <property type="protein sequence ID" value="MFC3700394.1"/>
    <property type="molecule type" value="Genomic_DNA"/>
</dbReference>